<reference evidence="2 3" key="1">
    <citation type="submission" date="2021-01" db="EMBL/GenBank/DDBJ databases">
        <title>Genomic Encyclopedia of Type Strains, Phase IV (KMG-IV): sequencing the most valuable type-strain genomes for metagenomic binning, comparative biology and taxonomic classification.</title>
        <authorList>
            <person name="Goeker M."/>
        </authorList>
    </citation>
    <scope>NUCLEOTIDE SEQUENCE [LARGE SCALE GENOMIC DNA]</scope>
    <source>
        <strain evidence="2 3">DSM 23711</strain>
    </source>
</reference>
<organism evidence="2 3">
    <name type="scientific">Aquibacillus albus</name>
    <dbReference type="NCBI Taxonomy" id="1168171"/>
    <lineage>
        <taxon>Bacteria</taxon>
        <taxon>Bacillati</taxon>
        <taxon>Bacillota</taxon>
        <taxon>Bacilli</taxon>
        <taxon>Bacillales</taxon>
        <taxon>Bacillaceae</taxon>
        <taxon>Aquibacillus</taxon>
    </lineage>
</organism>
<dbReference type="RefSeq" id="WP_204500726.1">
    <property type="nucleotide sequence ID" value="NZ_JAFBDR010000016.1"/>
</dbReference>
<dbReference type="PROSITE" id="PS51257">
    <property type="entry name" value="PROKAR_LIPOPROTEIN"/>
    <property type="match status" value="1"/>
</dbReference>
<gene>
    <name evidence="2" type="ORF">JOC48_002881</name>
</gene>
<feature type="signal peptide" evidence="1">
    <location>
        <begin position="1"/>
        <end position="22"/>
    </location>
</feature>
<comment type="caution">
    <text evidence="2">The sequence shown here is derived from an EMBL/GenBank/DDBJ whole genome shotgun (WGS) entry which is preliminary data.</text>
</comment>
<name>A0ABS2N2T8_9BACI</name>
<proteinExistence type="predicted"/>
<keyword evidence="1" id="KW-0732">Signal</keyword>
<dbReference type="Proteomes" id="UP001296943">
    <property type="component" value="Unassembled WGS sequence"/>
</dbReference>
<dbReference type="EMBL" id="JAFBDR010000016">
    <property type="protein sequence ID" value="MBM7572378.1"/>
    <property type="molecule type" value="Genomic_DNA"/>
</dbReference>
<evidence type="ECO:0008006" key="4">
    <source>
        <dbReference type="Google" id="ProtNLM"/>
    </source>
</evidence>
<keyword evidence="3" id="KW-1185">Reference proteome</keyword>
<accession>A0ABS2N2T8</accession>
<protein>
    <recommendedName>
        <fullName evidence="4">Lipoprotein</fullName>
    </recommendedName>
</protein>
<evidence type="ECO:0000256" key="1">
    <source>
        <dbReference type="SAM" id="SignalP"/>
    </source>
</evidence>
<feature type="chain" id="PRO_5046153724" description="Lipoprotein" evidence="1">
    <location>
        <begin position="23"/>
        <end position="169"/>
    </location>
</feature>
<sequence length="169" mass="19642">MVKKKGCIIFIILCIISLAACSKENVNNYVWKADSSNWELETNFDNLTTHYNKKLFTITLTYKGTFDEFNKMRRVQVHQGNVQYTASELFLDTSLKNDIPNDNSKYEFIDFSSKENKTLKAKFQYDTDMEKPFEEYITDNGNMDLTISWGTDKDKAEYTDKIKLDASGN</sequence>
<evidence type="ECO:0000313" key="2">
    <source>
        <dbReference type="EMBL" id="MBM7572378.1"/>
    </source>
</evidence>
<evidence type="ECO:0000313" key="3">
    <source>
        <dbReference type="Proteomes" id="UP001296943"/>
    </source>
</evidence>